<evidence type="ECO:0000259" key="7">
    <source>
        <dbReference type="Pfam" id="PF05231"/>
    </source>
</evidence>
<feature type="transmembrane region" description="Helical" evidence="6">
    <location>
        <begin position="277"/>
        <end position="295"/>
    </location>
</feature>
<feature type="transmembrane region" description="Helical" evidence="6">
    <location>
        <begin position="95"/>
        <end position="112"/>
    </location>
</feature>
<protein>
    <submittedName>
        <fullName evidence="8">MASE1 domain-containing protein</fullName>
    </submittedName>
</protein>
<evidence type="ECO:0000256" key="3">
    <source>
        <dbReference type="ARBA" id="ARBA00022692"/>
    </source>
</evidence>
<dbReference type="GO" id="GO:0005886">
    <property type="term" value="C:plasma membrane"/>
    <property type="evidence" value="ECO:0007669"/>
    <property type="project" value="UniProtKB-SubCell"/>
</dbReference>
<feature type="transmembrane region" description="Helical" evidence="6">
    <location>
        <begin position="189"/>
        <end position="210"/>
    </location>
</feature>
<feature type="transmembrane region" description="Helical" evidence="6">
    <location>
        <begin position="307"/>
        <end position="327"/>
    </location>
</feature>
<dbReference type="SUPFAM" id="SSF55785">
    <property type="entry name" value="PYP-like sensor domain (PAS domain)"/>
    <property type="match status" value="1"/>
</dbReference>
<reference evidence="8 9" key="1">
    <citation type="submission" date="2020-08" db="EMBL/GenBank/DDBJ databases">
        <title>Genome sequence of Sphingomonas lutea KCTC 23642T.</title>
        <authorList>
            <person name="Hyun D.-W."/>
            <person name="Bae J.-W."/>
        </authorList>
    </citation>
    <scope>NUCLEOTIDE SEQUENCE [LARGE SCALE GENOMIC DNA]</scope>
    <source>
        <strain evidence="8 9">KCTC 23642</strain>
    </source>
</reference>
<keyword evidence="3 6" id="KW-0812">Transmembrane</keyword>
<evidence type="ECO:0000313" key="9">
    <source>
        <dbReference type="Proteomes" id="UP000515971"/>
    </source>
</evidence>
<organism evidence="8 9">
    <name type="scientific">Sphingomonas lutea</name>
    <dbReference type="NCBI Taxonomy" id="1045317"/>
    <lineage>
        <taxon>Bacteria</taxon>
        <taxon>Pseudomonadati</taxon>
        <taxon>Pseudomonadota</taxon>
        <taxon>Alphaproteobacteria</taxon>
        <taxon>Sphingomonadales</taxon>
        <taxon>Sphingomonadaceae</taxon>
        <taxon>Sphingomonas</taxon>
    </lineage>
</organism>
<feature type="transmembrane region" description="Helical" evidence="6">
    <location>
        <begin position="246"/>
        <end position="265"/>
    </location>
</feature>
<dbReference type="KEGG" id="slut:H9L13_09805"/>
<dbReference type="Proteomes" id="UP000515971">
    <property type="component" value="Chromosome"/>
</dbReference>
<dbReference type="Gene3D" id="3.30.450.20">
    <property type="entry name" value="PAS domain"/>
    <property type="match status" value="1"/>
</dbReference>
<comment type="subcellular location">
    <subcellularLocation>
        <location evidence="1">Cell membrane</location>
        <topology evidence="1">Multi-pass membrane protein</topology>
    </subcellularLocation>
</comment>
<keyword evidence="9" id="KW-1185">Reference proteome</keyword>
<feature type="transmembrane region" description="Helical" evidence="6">
    <location>
        <begin position="118"/>
        <end position="136"/>
    </location>
</feature>
<name>A0A7G9SGG2_9SPHN</name>
<sequence>MARSSSGRAGELWRRRVLRVNAGSSESDSKRLIMTQAARQRAILVIFVVTVLAYGVSAQLGLQLIDPARKIALFWPAAGIAVGLMASVRTRHVPVVALAIFTAALAANLAVGKDVGPTLVLSLANAFEAMTAAFLLHGLDRNDRFRLTDLVSLRRFLLSTVAAVAIGGGISTFGLYLTGEVSAPLLSSWLVWVLGNGVGILTLAPLIIVATDRSYWFQPERPWETAGAITVLGAVLLVVIQPDRNAWYQLAPLAVLAPPLLWIALRGNTLAAASAPALTALAIVAGTVHGLGPFADAADGSASSFYAAQAALTTASIGSLAVHFLLLELQSRNAELSSLLKEAPLGLAFFDDEYRYLRINDELASINGIPAPDHLGRTITELLPVNAVRRSPGDR</sequence>
<evidence type="ECO:0000256" key="6">
    <source>
        <dbReference type="SAM" id="Phobius"/>
    </source>
</evidence>
<dbReference type="AlphaFoldDB" id="A0A7G9SGG2"/>
<keyword evidence="2" id="KW-1003">Cell membrane</keyword>
<keyword evidence="5 6" id="KW-0472">Membrane</keyword>
<evidence type="ECO:0000256" key="4">
    <source>
        <dbReference type="ARBA" id="ARBA00022989"/>
    </source>
</evidence>
<feature type="domain" description="MASE1" evidence="7">
    <location>
        <begin position="50"/>
        <end position="322"/>
    </location>
</feature>
<proteinExistence type="predicted"/>
<dbReference type="RefSeq" id="WP_187537529.1">
    <property type="nucleotide sequence ID" value="NZ_BAABJT010000001.1"/>
</dbReference>
<gene>
    <name evidence="8" type="ORF">H9L13_09805</name>
</gene>
<feature type="transmembrane region" description="Helical" evidence="6">
    <location>
        <begin position="71"/>
        <end position="88"/>
    </location>
</feature>
<dbReference type="InterPro" id="IPR007895">
    <property type="entry name" value="MASE1"/>
</dbReference>
<keyword evidence="4 6" id="KW-1133">Transmembrane helix</keyword>
<feature type="transmembrane region" description="Helical" evidence="6">
    <location>
        <begin position="42"/>
        <end position="65"/>
    </location>
</feature>
<accession>A0A7G9SGG2</accession>
<feature type="transmembrane region" description="Helical" evidence="6">
    <location>
        <begin position="156"/>
        <end position="177"/>
    </location>
</feature>
<dbReference type="Pfam" id="PF05231">
    <property type="entry name" value="MASE1"/>
    <property type="match status" value="1"/>
</dbReference>
<feature type="transmembrane region" description="Helical" evidence="6">
    <location>
        <begin position="222"/>
        <end position="240"/>
    </location>
</feature>
<dbReference type="EMBL" id="CP060718">
    <property type="protein sequence ID" value="QNN66937.1"/>
    <property type="molecule type" value="Genomic_DNA"/>
</dbReference>
<evidence type="ECO:0000256" key="1">
    <source>
        <dbReference type="ARBA" id="ARBA00004651"/>
    </source>
</evidence>
<evidence type="ECO:0000313" key="8">
    <source>
        <dbReference type="EMBL" id="QNN66937.1"/>
    </source>
</evidence>
<dbReference type="InterPro" id="IPR035965">
    <property type="entry name" value="PAS-like_dom_sf"/>
</dbReference>
<evidence type="ECO:0000256" key="5">
    <source>
        <dbReference type="ARBA" id="ARBA00023136"/>
    </source>
</evidence>
<evidence type="ECO:0000256" key="2">
    <source>
        <dbReference type="ARBA" id="ARBA00022475"/>
    </source>
</evidence>